<name>A0A644ZAJ7_9ZZZZ</name>
<proteinExistence type="predicted"/>
<comment type="caution">
    <text evidence="1">The sequence shown here is derived from an EMBL/GenBank/DDBJ whole genome shotgun (WGS) entry which is preliminary data.</text>
</comment>
<organism evidence="1">
    <name type="scientific">bioreactor metagenome</name>
    <dbReference type="NCBI Taxonomy" id="1076179"/>
    <lineage>
        <taxon>unclassified sequences</taxon>
        <taxon>metagenomes</taxon>
        <taxon>ecological metagenomes</taxon>
    </lineage>
</organism>
<protein>
    <submittedName>
        <fullName evidence="1">Uncharacterized protein</fullName>
    </submittedName>
</protein>
<sequence>MVCIHQRVARGIEVVNISACVRIIRIQRIDAVNKFQRICQRLFNRRKVSLCTIEHVNAVRRLNDIVNQILQHVGNDDEISFQRVFLANVLIQRAGFLFKQSAFGVKIQISQISGDRDGGQTAAAR</sequence>
<dbReference type="EMBL" id="VSSQ01008042">
    <property type="protein sequence ID" value="MPM37719.1"/>
    <property type="molecule type" value="Genomic_DNA"/>
</dbReference>
<accession>A0A644ZAJ7</accession>
<dbReference type="AlphaFoldDB" id="A0A644ZAJ7"/>
<gene>
    <name evidence="1" type="ORF">SDC9_84338</name>
</gene>
<reference evidence="1" key="1">
    <citation type="submission" date="2019-08" db="EMBL/GenBank/DDBJ databases">
        <authorList>
            <person name="Kucharzyk K."/>
            <person name="Murdoch R.W."/>
            <person name="Higgins S."/>
            <person name="Loffler F."/>
        </authorList>
    </citation>
    <scope>NUCLEOTIDE SEQUENCE</scope>
</reference>
<evidence type="ECO:0000313" key="1">
    <source>
        <dbReference type="EMBL" id="MPM37719.1"/>
    </source>
</evidence>